<feature type="compositionally biased region" description="Low complexity" evidence="1">
    <location>
        <begin position="26"/>
        <end position="44"/>
    </location>
</feature>
<organism evidence="3 4">
    <name type="scientific">Ancylostoma duodenale</name>
    <dbReference type="NCBI Taxonomy" id="51022"/>
    <lineage>
        <taxon>Eukaryota</taxon>
        <taxon>Metazoa</taxon>
        <taxon>Ecdysozoa</taxon>
        <taxon>Nematoda</taxon>
        <taxon>Chromadorea</taxon>
        <taxon>Rhabditida</taxon>
        <taxon>Rhabditina</taxon>
        <taxon>Rhabditomorpha</taxon>
        <taxon>Strongyloidea</taxon>
        <taxon>Ancylostomatidae</taxon>
        <taxon>Ancylostomatinae</taxon>
        <taxon>Ancylostoma</taxon>
    </lineage>
</organism>
<accession>A0A0C2GY19</accession>
<evidence type="ECO:0000256" key="1">
    <source>
        <dbReference type="SAM" id="MobiDB-lite"/>
    </source>
</evidence>
<gene>
    <name evidence="3" type="ORF">ANCDUO_03278</name>
</gene>
<feature type="region of interest" description="Disordered" evidence="1">
    <location>
        <begin position="19"/>
        <end position="47"/>
    </location>
</feature>
<name>A0A0C2GY19_9BILA</name>
<feature type="signal peptide" evidence="2">
    <location>
        <begin position="1"/>
        <end position="16"/>
    </location>
</feature>
<dbReference type="EMBL" id="KN727141">
    <property type="protein sequence ID" value="KIH66390.1"/>
    <property type="molecule type" value="Genomic_DNA"/>
</dbReference>
<keyword evidence="4" id="KW-1185">Reference proteome</keyword>
<reference evidence="3 4" key="1">
    <citation type="submission" date="2013-12" db="EMBL/GenBank/DDBJ databases">
        <title>Draft genome of the parsitic nematode Ancylostoma duodenale.</title>
        <authorList>
            <person name="Mitreva M."/>
        </authorList>
    </citation>
    <scope>NUCLEOTIDE SEQUENCE [LARGE SCALE GENOMIC DNA]</scope>
    <source>
        <strain evidence="3 4">Zhejiang</strain>
    </source>
</reference>
<protein>
    <submittedName>
        <fullName evidence="3">Uncharacterized protein</fullName>
    </submittedName>
</protein>
<proteinExistence type="predicted"/>
<evidence type="ECO:0000313" key="3">
    <source>
        <dbReference type="EMBL" id="KIH66390.1"/>
    </source>
</evidence>
<dbReference type="OrthoDB" id="5900908at2759"/>
<evidence type="ECO:0000313" key="4">
    <source>
        <dbReference type="Proteomes" id="UP000054047"/>
    </source>
</evidence>
<feature type="chain" id="PRO_5002149461" evidence="2">
    <location>
        <begin position="17"/>
        <end position="110"/>
    </location>
</feature>
<sequence length="110" mass="11520">MASVVLLLALIAAAQACPPATTTSKAPNTDAASTTAPTTATAGSARKRRDLETVLVTAVTNQKYDPSMNGAHLRSMRAMVSTFARGARSQAKFITRLGVRCGGRPEFLIN</sequence>
<dbReference type="Proteomes" id="UP000054047">
    <property type="component" value="Unassembled WGS sequence"/>
</dbReference>
<keyword evidence="2" id="KW-0732">Signal</keyword>
<evidence type="ECO:0000256" key="2">
    <source>
        <dbReference type="SAM" id="SignalP"/>
    </source>
</evidence>
<dbReference type="AlphaFoldDB" id="A0A0C2GY19"/>